<proteinExistence type="inferred from homology"/>
<dbReference type="GO" id="GO:0005737">
    <property type="term" value="C:cytoplasm"/>
    <property type="evidence" value="ECO:0007669"/>
    <property type="project" value="UniProtKB-ARBA"/>
</dbReference>
<dbReference type="GO" id="GO:0008173">
    <property type="term" value="F:RNA methyltransferase activity"/>
    <property type="evidence" value="ECO:0007669"/>
    <property type="project" value="InterPro"/>
</dbReference>
<dbReference type="Pfam" id="PF00588">
    <property type="entry name" value="SpoU_methylase"/>
    <property type="match status" value="1"/>
</dbReference>
<dbReference type="InterPro" id="IPR051259">
    <property type="entry name" value="rRNA_Methyltransferase"/>
</dbReference>
<evidence type="ECO:0000256" key="3">
    <source>
        <dbReference type="ARBA" id="ARBA00022679"/>
    </source>
</evidence>
<dbReference type="InterPro" id="IPR001537">
    <property type="entry name" value="SpoU_MeTrfase"/>
</dbReference>
<comment type="similarity">
    <text evidence="1">Belongs to the class IV-like SAM-binding methyltransferase superfamily. RNA methyltransferase TrmH family.</text>
</comment>
<dbReference type="SMART" id="SM00967">
    <property type="entry name" value="SpoU_sub_bind"/>
    <property type="match status" value="1"/>
</dbReference>
<reference evidence="5" key="1">
    <citation type="submission" date="2022-06" db="EMBL/GenBank/DDBJ databases">
        <title>New cyanobacteria of genus Symplocastrum in benthos of Lake Baikal.</title>
        <authorList>
            <person name="Sorokovikova E."/>
            <person name="Tikhonova I."/>
            <person name="Krasnopeev A."/>
            <person name="Evseev P."/>
            <person name="Gladkikh A."/>
            <person name="Belykh O."/>
        </authorList>
    </citation>
    <scope>NUCLEOTIDE SEQUENCE</scope>
    <source>
        <strain evidence="5">BBK-W-15</strain>
    </source>
</reference>
<keyword evidence="2 5" id="KW-0489">Methyltransferase</keyword>
<comment type="caution">
    <text evidence="5">The sequence shown here is derived from an EMBL/GenBank/DDBJ whole genome shotgun (WGS) entry which is preliminary data.</text>
</comment>
<evidence type="ECO:0000256" key="2">
    <source>
        <dbReference type="ARBA" id="ARBA00022603"/>
    </source>
</evidence>
<dbReference type="EMBL" id="JAMZMM010000185">
    <property type="protein sequence ID" value="MCP2730290.1"/>
    <property type="molecule type" value="Genomic_DNA"/>
</dbReference>
<dbReference type="Pfam" id="PF22435">
    <property type="entry name" value="MRM3-like_sub_bind"/>
    <property type="match status" value="1"/>
</dbReference>
<dbReference type="InterPro" id="IPR013123">
    <property type="entry name" value="SpoU_subst-bd"/>
</dbReference>
<dbReference type="InterPro" id="IPR029028">
    <property type="entry name" value="Alpha/beta_knot_MTases"/>
</dbReference>
<keyword evidence="6" id="KW-1185">Reference proteome</keyword>
<dbReference type="InterPro" id="IPR029026">
    <property type="entry name" value="tRNA_m1G_MTases_N"/>
</dbReference>
<dbReference type="RefSeq" id="WP_254013053.1">
    <property type="nucleotide sequence ID" value="NZ_JAMZMM010000185.1"/>
</dbReference>
<dbReference type="GO" id="GO:0003723">
    <property type="term" value="F:RNA binding"/>
    <property type="evidence" value="ECO:0007669"/>
    <property type="project" value="InterPro"/>
</dbReference>
<sequence length="274" mass="30004">MSKLFREEAAVSLTIASTQNPLVKSIRKLHNSKGRREQQLLLLEGTHLLAEACAVDYPLVTVCCTLQWQESHPQLWENAVSRCERAELVSQEVLNAIATTVNPDGIVATVKRPLIPSSPQFPTSLGLALETIQDPGNLGTIIRTAAGAGADGLWLSSDSVDLDNPKVLRSSAGQWFRLPVTVCPDLTELVGQCQDRGIQIVATLPDATLTYWELDWRVPTLILLGNEAAGLRTELTELADRQVKIPLWRGVESLNVAIAASLMLYEAQRQRVVP</sequence>
<dbReference type="InterPro" id="IPR053888">
    <property type="entry name" value="MRM3-like_sub_bind"/>
</dbReference>
<protein>
    <submittedName>
        <fullName evidence="5">RNA methyltransferase</fullName>
    </submittedName>
</protein>
<evidence type="ECO:0000313" key="6">
    <source>
        <dbReference type="Proteomes" id="UP001204953"/>
    </source>
</evidence>
<dbReference type="InterPro" id="IPR029064">
    <property type="entry name" value="Ribosomal_eL30-like_sf"/>
</dbReference>
<dbReference type="SUPFAM" id="SSF75217">
    <property type="entry name" value="alpha/beta knot"/>
    <property type="match status" value="1"/>
</dbReference>
<dbReference type="Gene3D" id="3.40.1280.10">
    <property type="match status" value="1"/>
</dbReference>
<dbReference type="PANTHER" id="PTHR43191">
    <property type="entry name" value="RRNA METHYLTRANSFERASE 3"/>
    <property type="match status" value="1"/>
</dbReference>
<organism evidence="5 6">
    <name type="scientific">Limnofasciculus baicalensis BBK-W-15</name>
    <dbReference type="NCBI Taxonomy" id="2699891"/>
    <lineage>
        <taxon>Bacteria</taxon>
        <taxon>Bacillati</taxon>
        <taxon>Cyanobacteriota</taxon>
        <taxon>Cyanophyceae</taxon>
        <taxon>Coleofasciculales</taxon>
        <taxon>Coleofasciculaceae</taxon>
        <taxon>Limnofasciculus</taxon>
        <taxon>Limnofasciculus baicalensis</taxon>
    </lineage>
</organism>
<gene>
    <name evidence="5" type="ORF">NJ959_17805</name>
</gene>
<accession>A0AAE3KN93</accession>
<dbReference type="GO" id="GO:0032259">
    <property type="term" value="P:methylation"/>
    <property type="evidence" value="ECO:0007669"/>
    <property type="project" value="UniProtKB-KW"/>
</dbReference>
<keyword evidence="3" id="KW-0808">Transferase</keyword>
<feature type="domain" description="RNA 2-O ribose methyltransferase substrate binding" evidence="4">
    <location>
        <begin position="42"/>
        <end position="116"/>
    </location>
</feature>
<dbReference type="Gene3D" id="3.30.1330.30">
    <property type="match status" value="1"/>
</dbReference>
<dbReference type="CDD" id="cd18095">
    <property type="entry name" value="SpoU-like_rRNA-MTase"/>
    <property type="match status" value="1"/>
</dbReference>
<dbReference type="SUPFAM" id="SSF55315">
    <property type="entry name" value="L30e-like"/>
    <property type="match status" value="1"/>
</dbReference>
<evidence type="ECO:0000259" key="4">
    <source>
        <dbReference type="SMART" id="SM00967"/>
    </source>
</evidence>
<dbReference type="AlphaFoldDB" id="A0AAE3KN93"/>
<dbReference type="PANTHER" id="PTHR43191:SF2">
    <property type="entry name" value="RRNA METHYLTRANSFERASE 3, MITOCHONDRIAL"/>
    <property type="match status" value="1"/>
</dbReference>
<evidence type="ECO:0000256" key="1">
    <source>
        <dbReference type="ARBA" id="ARBA00007228"/>
    </source>
</evidence>
<dbReference type="GO" id="GO:0006396">
    <property type="term" value="P:RNA processing"/>
    <property type="evidence" value="ECO:0007669"/>
    <property type="project" value="InterPro"/>
</dbReference>
<name>A0AAE3KN93_9CYAN</name>
<evidence type="ECO:0000313" key="5">
    <source>
        <dbReference type="EMBL" id="MCP2730290.1"/>
    </source>
</evidence>
<dbReference type="Proteomes" id="UP001204953">
    <property type="component" value="Unassembled WGS sequence"/>
</dbReference>